<sequence length="106" mass="11719">MESGTIAVDRWTKGSRIYILTHLHADHTRGLSSTWGRDPIFCSRITAKLFPFRFSDFNLSLLRVVEVGSWHTSSLVSLATGSPAVAELMAIDAHHCPGKLARVRSV</sequence>
<evidence type="ECO:0008006" key="6">
    <source>
        <dbReference type="Google" id="ProtNLM"/>
    </source>
</evidence>
<reference evidence="4" key="1">
    <citation type="submission" date="2023-05" db="EMBL/GenBank/DDBJ databases">
        <title>Nepenthes gracilis genome sequencing.</title>
        <authorList>
            <person name="Fukushima K."/>
        </authorList>
    </citation>
    <scope>NUCLEOTIDE SEQUENCE</scope>
    <source>
        <strain evidence="4">SING2019-196</strain>
    </source>
</reference>
<evidence type="ECO:0000313" key="5">
    <source>
        <dbReference type="Proteomes" id="UP001279734"/>
    </source>
</evidence>
<dbReference type="Proteomes" id="UP001279734">
    <property type="component" value="Unassembled WGS sequence"/>
</dbReference>
<keyword evidence="3" id="KW-0269">Exonuclease</keyword>
<evidence type="ECO:0000256" key="1">
    <source>
        <dbReference type="ARBA" id="ARBA00022722"/>
    </source>
</evidence>
<gene>
    <name evidence="4" type="ORF">Nepgr_009037</name>
</gene>
<keyword evidence="1" id="KW-0540">Nuclease</keyword>
<dbReference type="GO" id="GO:0003684">
    <property type="term" value="F:damaged DNA binding"/>
    <property type="evidence" value="ECO:0007669"/>
    <property type="project" value="TreeGrafter"/>
</dbReference>
<dbReference type="GO" id="GO:0036297">
    <property type="term" value="P:interstrand cross-link repair"/>
    <property type="evidence" value="ECO:0007669"/>
    <property type="project" value="TreeGrafter"/>
</dbReference>
<comment type="caution">
    <text evidence="4">The sequence shown here is derived from an EMBL/GenBank/DDBJ whole genome shotgun (WGS) entry which is preliminary data.</text>
</comment>
<proteinExistence type="predicted"/>
<accession>A0AAD3XJT0</accession>
<dbReference type="EMBL" id="BSYO01000007">
    <property type="protein sequence ID" value="GMH07197.1"/>
    <property type="molecule type" value="Genomic_DNA"/>
</dbReference>
<evidence type="ECO:0000256" key="3">
    <source>
        <dbReference type="ARBA" id="ARBA00022839"/>
    </source>
</evidence>
<keyword evidence="2" id="KW-0378">Hydrolase</keyword>
<name>A0AAD3XJT0_NEPGR</name>
<dbReference type="InterPro" id="IPR036866">
    <property type="entry name" value="RibonucZ/Hydroxyglut_hydro"/>
</dbReference>
<dbReference type="Gene3D" id="3.60.15.10">
    <property type="entry name" value="Ribonuclease Z/Hydroxyacylglutathione hydrolase-like"/>
    <property type="match status" value="1"/>
</dbReference>
<protein>
    <recommendedName>
        <fullName evidence="6">Metallo-beta-lactamase domain-containing protein</fullName>
    </recommendedName>
</protein>
<dbReference type="PANTHER" id="PTHR23240">
    <property type="entry name" value="DNA CROSS-LINK REPAIR PROTEIN PSO2/SNM1-RELATED"/>
    <property type="match status" value="1"/>
</dbReference>
<organism evidence="4 5">
    <name type="scientific">Nepenthes gracilis</name>
    <name type="common">Slender pitcher plant</name>
    <dbReference type="NCBI Taxonomy" id="150966"/>
    <lineage>
        <taxon>Eukaryota</taxon>
        <taxon>Viridiplantae</taxon>
        <taxon>Streptophyta</taxon>
        <taxon>Embryophyta</taxon>
        <taxon>Tracheophyta</taxon>
        <taxon>Spermatophyta</taxon>
        <taxon>Magnoliopsida</taxon>
        <taxon>eudicotyledons</taxon>
        <taxon>Gunneridae</taxon>
        <taxon>Pentapetalae</taxon>
        <taxon>Caryophyllales</taxon>
        <taxon>Nepenthaceae</taxon>
        <taxon>Nepenthes</taxon>
    </lineage>
</organism>
<dbReference type="GO" id="GO:0006303">
    <property type="term" value="P:double-strand break repair via nonhomologous end joining"/>
    <property type="evidence" value="ECO:0007669"/>
    <property type="project" value="TreeGrafter"/>
</dbReference>
<dbReference type="GO" id="GO:0035312">
    <property type="term" value="F:5'-3' DNA exonuclease activity"/>
    <property type="evidence" value="ECO:0007669"/>
    <property type="project" value="TreeGrafter"/>
</dbReference>
<keyword evidence="5" id="KW-1185">Reference proteome</keyword>
<dbReference type="PANTHER" id="PTHR23240:SF8">
    <property type="entry name" value="PROTEIN ARTEMIS"/>
    <property type="match status" value="1"/>
</dbReference>
<dbReference type="SUPFAM" id="SSF56281">
    <property type="entry name" value="Metallo-hydrolase/oxidoreductase"/>
    <property type="match status" value="1"/>
</dbReference>
<evidence type="ECO:0000313" key="4">
    <source>
        <dbReference type="EMBL" id="GMH07197.1"/>
    </source>
</evidence>
<dbReference type="AlphaFoldDB" id="A0AAD3XJT0"/>
<evidence type="ECO:0000256" key="2">
    <source>
        <dbReference type="ARBA" id="ARBA00022801"/>
    </source>
</evidence>